<sequence>MVQRIVKQIYEYFDHNYSEQMEKNIQQYIRENQQHKHGVHRYSLEQFGLNTDDVNEKFKDYC</sequence>
<keyword evidence="2" id="KW-1185">Reference proteome</keyword>
<dbReference type="EMBL" id="RSCL01000042">
    <property type="protein sequence ID" value="RUS95278.1"/>
    <property type="molecule type" value="Genomic_DNA"/>
</dbReference>
<gene>
    <name evidence="1" type="ORF">DSM106972_090540</name>
</gene>
<organism evidence="1 2">
    <name type="scientific">Dulcicalothrix desertica PCC 7102</name>
    <dbReference type="NCBI Taxonomy" id="232991"/>
    <lineage>
        <taxon>Bacteria</taxon>
        <taxon>Bacillati</taxon>
        <taxon>Cyanobacteriota</taxon>
        <taxon>Cyanophyceae</taxon>
        <taxon>Nostocales</taxon>
        <taxon>Calotrichaceae</taxon>
        <taxon>Dulcicalothrix</taxon>
    </lineage>
</organism>
<name>A0A433UN68_9CYAN</name>
<dbReference type="Proteomes" id="UP000271624">
    <property type="component" value="Unassembled WGS sequence"/>
</dbReference>
<dbReference type="InterPro" id="IPR027417">
    <property type="entry name" value="P-loop_NTPase"/>
</dbReference>
<evidence type="ECO:0000313" key="2">
    <source>
        <dbReference type="Proteomes" id="UP000271624"/>
    </source>
</evidence>
<comment type="caution">
    <text evidence="1">The sequence shown here is derived from an EMBL/GenBank/DDBJ whole genome shotgun (WGS) entry which is preliminary data.</text>
</comment>
<dbReference type="Gene3D" id="3.40.50.300">
    <property type="entry name" value="P-loop containing nucleotide triphosphate hydrolases"/>
    <property type="match status" value="1"/>
</dbReference>
<dbReference type="RefSeq" id="WP_127087015.1">
    <property type="nucleotide sequence ID" value="NZ_RSCL01000042.1"/>
</dbReference>
<proteinExistence type="predicted"/>
<reference evidence="1" key="2">
    <citation type="journal article" date="2019" name="Genome Biol. Evol.">
        <title>Day and night: Metabolic profiles and evolutionary relationships of six axenic non-marine cyanobacteria.</title>
        <authorList>
            <person name="Will S.E."/>
            <person name="Henke P."/>
            <person name="Boedeker C."/>
            <person name="Huang S."/>
            <person name="Brinkmann H."/>
            <person name="Rohde M."/>
            <person name="Jarek M."/>
            <person name="Friedl T."/>
            <person name="Seufert S."/>
            <person name="Schumacher M."/>
            <person name="Overmann J."/>
            <person name="Neumann-Schaal M."/>
            <person name="Petersen J."/>
        </authorList>
    </citation>
    <scope>NUCLEOTIDE SEQUENCE [LARGE SCALE GENOMIC DNA]</scope>
    <source>
        <strain evidence="1">PCC 7102</strain>
    </source>
</reference>
<reference evidence="1" key="1">
    <citation type="submission" date="2018-12" db="EMBL/GenBank/DDBJ databases">
        <authorList>
            <person name="Will S."/>
            <person name="Neumann-Schaal M."/>
            <person name="Henke P."/>
        </authorList>
    </citation>
    <scope>NUCLEOTIDE SEQUENCE</scope>
    <source>
        <strain evidence="1">PCC 7102</strain>
    </source>
</reference>
<evidence type="ECO:0000313" key="1">
    <source>
        <dbReference type="EMBL" id="RUS95278.1"/>
    </source>
</evidence>
<protein>
    <submittedName>
        <fullName evidence="1">Uncharacterized protein</fullName>
    </submittedName>
</protein>
<accession>A0A433UN68</accession>
<dbReference type="AlphaFoldDB" id="A0A433UN68"/>